<evidence type="ECO:0000259" key="2">
    <source>
        <dbReference type="Pfam" id="PF07811"/>
    </source>
</evidence>
<reference evidence="4" key="1">
    <citation type="submission" date="2018-06" db="EMBL/GenBank/DDBJ databases">
        <title>Aestuariibacter litoralis strain KCTC 52945T.</title>
        <authorList>
            <person name="Li X."/>
            <person name="Salam N."/>
            <person name="Li J.-L."/>
            <person name="Chen Y.-M."/>
            <person name="Yang Z.-W."/>
            <person name="Zhang L.-Y."/>
            <person name="Han M.-X."/>
            <person name="Xiao M."/>
            <person name="Li W.-J."/>
        </authorList>
    </citation>
    <scope>NUCLEOTIDE SEQUENCE [LARGE SCALE GENOMIC DNA]</scope>
    <source>
        <strain evidence="4">KCTC 52945</strain>
    </source>
</reference>
<evidence type="ECO:0000256" key="1">
    <source>
        <dbReference type="SAM" id="Phobius"/>
    </source>
</evidence>
<keyword evidence="1" id="KW-1133">Transmembrane helix</keyword>
<comment type="caution">
    <text evidence="3">The sequence shown here is derived from an EMBL/GenBank/DDBJ whole genome shotgun (WGS) entry which is preliminary data.</text>
</comment>
<proteinExistence type="predicted"/>
<evidence type="ECO:0000313" key="4">
    <source>
        <dbReference type="Proteomes" id="UP000248795"/>
    </source>
</evidence>
<protein>
    <recommendedName>
        <fullName evidence="2">TadE-like domain-containing protein</fullName>
    </recommendedName>
</protein>
<dbReference type="Pfam" id="PF07811">
    <property type="entry name" value="TadE"/>
    <property type="match status" value="1"/>
</dbReference>
<accession>A0A2W2AY85</accession>
<keyword evidence="1" id="KW-0472">Membrane</keyword>
<dbReference type="RefSeq" id="WP_111196050.1">
    <property type="nucleotide sequence ID" value="NZ_QKVK01000001.1"/>
</dbReference>
<sequence>MAPWLPSAMSRRRGSSRGVAAIEFAIVAPLLIALVLGTFNLTQLIAMKRKVAAATELVADLVTRHDTEIASTSIDDYFVAVELALRPVDVSTMHIDLYNFYQEAGTIKTRWKKSSANGTACTTQTPTTRDPVGELTNDGKDVVVAVLCMPFLALGDTAPGMQMFGGIKLEKKVVMRPRQSVTLACTPAPCP</sequence>
<feature type="domain" description="TadE-like" evidence="2">
    <location>
        <begin position="18"/>
        <end position="56"/>
    </location>
</feature>
<dbReference type="EMBL" id="QKVK01000001">
    <property type="protein sequence ID" value="PZF78722.1"/>
    <property type="molecule type" value="Genomic_DNA"/>
</dbReference>
<feature type="transmembrane region" description="Helical" evidence="1">
    <location>
        <begin position="20"/>
        <end position="41"/>
    </location>
</feature>
<dbReference type="Proteomes" id="UP000248795">
    <property type="component" value="Unassembled WGS sequence"/>
</dbReference>
<keyword evidence="4" id="KW-1185">Reference proteome</keyword>
<dbReference type="AlphaFoldDB" id="A0A2W2AY85"/>
<keyword evidence="1" id="KW-0812">Transmembrane</keyword>
<dbReference type="InterPro" id="IPR012495">
    <property type="entry name" value="TadE-like_dom"/>
</dbReference>
<evidence type="ECO:0000313" key="3">
    <source>
        <dbReference type="EMBL" id="PZF78722.1"/>
    </source>
</evidence>
<gene>
    <name evidence="3" type="ORF">DK847_02650</name>
</gene>
<name>A0A2W2AY85_9HYPH</name>
<organism evidence="3 4">
    <name type="scientific">Aestuariivirga litoralis</name>
    <dbReference type="NCBI Taxonomy" id="2650924"/>
    <lineage>
        <taxon>Bacteria</taxon>
        <taxon>Pseudomonadati</taxon>
        <taxon>Pseudomonadota</taxon>
        <taxon>Alphaproteobacteria</taxon>
        <taxon>Hyphomicrobiales</taxon>
        <taxon>Aestuariivirgaceae</taxon>
        <taxon>Aestuariivirga</taxon>
    </lineage>
</organism>